<accession>A0A4S8RUF5</accession>
<dbReference type="AlphaFoldDB" id="A0A4S8RUF5"/>
<protein>
    <submittedName>
        <fullName evidence="1">Uncharacterized protein</fullName>
    </submittedName>
</protein>
<proteinExistence type="predicted"/>
<dbReference type="Proteomes" id="UP000310406">
    <property type="component" value="Unassembled WGS sequence"/>
</dbReference>
<comment type="caution">
    <text evidence="1">The sequence shown here is derived from an EMBL/GenBank/DDBJ whole genome shotgun (WGS) entry which is preliminary data.</text>
</comment>
<sequence length="160" mass="18464">MTVQNNEIDSFLGRHIEDIPYEVNLLDSIGFGNEKIYSILNINGEKFYSKPLKNVIIYVDETNIIKKVYTDFKGSFDSKFYNSIVDKYGLPTSISRRVNEKQLESEEIEGTILTETTGTLVECELKDNPDLIIWDSLNIKLTFIIIDELDKIELVMEINK</sequence>
<reference evidence="1 2" key="1">
    <citation type="submission" date="2019-03" db="EMBL/GenBank/DDBJ databases">
        <title>Muricauda SCR12 sp.nov, a marine bacterium isolated from Pacific Ocean:the Okinawa trough.</title>
        <authorList>
            <person name="Liu L."/>
        </authorList>
    </citation>
    <scope>NUCLEOTIDE SEQUENCE [LARGE SCALE GENOMIC DNA]</scope>
    <source>
        <strain evidence="1 2">SCR12</strain>
    </source>
</reference>
<evidence type="ECO:0000313" key="2">
    <source>
        <dbReference type="Proteomes" id="UP000310406"/>
    </source>
</evidence>
<gene>
    <name evidence="1" type="ORF">EZV76_04010</name>
</gene>
<keyword evidence="2" id="KW-1185">Reference proteome</keyword>
<evidence type="ECO:0000313" key="1">
    <source>
        <dbReference type="EMBL" id="THV61501.1"/>
    </source>
</evidence>
<organism evidence="1 2">
    <name type="scientific">Flagellimonas alvinocaridis</name>
    <dbReference type="NCBI Taxonomy" id="2530200"/>
    <lineage>
        <taxon>Bacteria</taxon>
        <taxon>Pseudomonadati</taxon>
        <taxon>Bacteroidota</taxon>
        <taxon>Flavobacteriia</taxon>
        <taxon>Flavobacteriales</taxon>
        <taxon>Flavobacteriaceae</taxon>
        <taxon>Flagellimonas</taxon>
    </lineage>
</organism>
<dbReference type="EMBL" id="SNTZ01000001">
    <property type="protein sequence ID" value="THV61501.1"/>
    <property type="molecule type" value="Genomic_DNA"/>
</dbReference>
<name>A0A4S8RUF5_9FLAO</name>
<dbReference type="RefSeq" id="WP_136565278.1">
    <property type="nucleotide sequence ID" value="NZ_SNTZ01000001.1"/>
</dbReference>